<evidence type="ECO:0000256" key="1">
    <source>
        <dbReference type="SAM" id="Phobius"/>
    </source>
</evidence>
<comment type="caution">
    <text evidence="2">The sequence shown here is derived from an EMBL/GenBank/DDBJ whole genome shotgun (WGS) entry which is preliminary data.</text>
</comment>
<protein>
    <submittedName>
        <fullName evidence="2">Uncharacterized protein</fullName>
    </submittedName>
</protein>
<keyword evidence="1" id="KW-1133">Transmembrane helix</keyword>
<keyword evidence="1" id="KW-0472">Membrane</keyword>
<accession>A0ABV0NZK3</accession>
<organism evidence="2 3">
    <name type="scientific">Goodea atripinnis</name>
    <dbReference type="NCBI Taxonomy" id="208336"/>
    <lineage>
        <taxon>Eukaryota</taxon>
        <taxon>Metazoa</taxon>
        <taxon>Chordata</taxon>
        <taxon>Craniata</taxon>
        <taxon>Vertebrata</taxon>
        <taxon>Euteleostomi</taxon>
        <taxon>Actinopterygii</taxon>
        <taxon>Neopterygii</taxon>
        <taxon>Teleostei</taxon>
        <taxon>Neoteleostei</taxon>
        <taxon>Acanthomorphata</taxon>
        <taxon>Ovalentaria</taxon>
        <taxon>Atherinomorphae</taxon>
        <taxon>Cyprinodontiformes</taxon>
        <taxon>Goodeidae</taxon>
        <taxon>Goodea</taxon>
    </lineage>
</organism>
<reference evidence="2 3" key="1">
    <citation type="submission" date="2021-06" db="EMBL/GenBank/DDBJ databases">
        <authorList>
            <person name="Palmer J.M."/>
        </authorList>
    </citation>
    <scope>NUCLEOTIDE SEQUENCE [LARGE SCALE GENOMIC DNA]</scope>
    <source>
        <strain evidence="2 3">GA_2019</strain>
        <tissue evidence="2">Muscle</tissue>
    </source>
</reference>
<feature type="transmembrane region" description="Helical" evidence="1">
    <location>
        <begin position="83"/>
        <end position="109"/>
    </location>
</feature>
<sequence length="111" mass="11694">MLVSLPDQMGSVGTPGDIIGYMHTQVPEAGDHFLNCNFIKEDGSNTSSAIVTLSFIESSRIRWMLVCFVSDFCRPPCDISTGLCVGLCVGLCAGLCAGLCVCVCVPVLASQ</sequence>
<name>A0ABV0NZK3_9TELE</name>
<keyword evidence="3" id="KW-1185">Reference proteome</keyword>
<keyword evidence="1" id="KW-0812">Transmembrane</keyword>
<evidence type="ECO:0000313" key="2">
    <source>
        <dbReference type="EMBL" id="MEQ2176883.1"/>
    </source>
</evidence>
<proteinExistence type="predicted"/>
<dbReference type="EMBL" id="JAHRIO010056297">
    <property type="protein sequence ID" value="MEQ2176883.1"/>
    <property type="molecule type" value="Genomic_DNA"/>
</dbReference>
<gene>
    <name evidence="2" type="ORF">GOODEAATRI_032768</name>
</gene>
<evidence type="ECO:0000313" key="3">
    <source>
        <dbReference type="Proteomes" id="UP001476798"/>
    </source>
</evidence>
<dbReference type="Proteomes" id="UP001476798">
    <property type="component" value="Unassembled WGS sequence"/>
</dbReference>